<feature type="domain" description="ABC transporter" evidence="5">
    <location>
        <begin position="256"/>
        <end position="482"/>
    </location>
</feature>
<dbReference type="InterPro" id="IPR050095">
    <property type="entry name" value="ECF_ABC_transporter_ATP-bd"/>
</dbReference>
<feature type="domain" description="ABC transporter" evidence="5">
    <location>
        <begin position="8"/>
        <end position="237"/>
    </location>
</feature>
<dbReference type="GO" id="GO:0005524">
    <property type="term" value="F:ATP binding"/>
    <property type="evidence" value="ECO:0007669"/>
    <property type="project" value="UniProtKB-KW"/>
</dbReference>
<dbReference type="EMBL" id="JAQQAL010000039">
    <property type="protein sequence ID" value="MDC7228034.1"/>
    <property type="molecule type" value="Genomic_DNA"/>
</dbReference>
<dbReference type="GO" id="GO:0016887">
    <property type="term" value="F:ATP hydrolysis activity"/>
    <property type="evidence" value="ECO:0007669"/>
    <property type="project" value="InterPro"/>
</dbReference>
<dbReference type="PANTHER" id="PTHR43553">
    <property type="entry name" value="HEAVY METAL TRANSPORTER"/>
    <property type="match status" value="1"/>
</dbReference>
<dbReference type="InterPro" id="IPR003439">
    <property type="entry name" value="ABC_transporter-like_ATP-bd"/>
</dbReference>
<proteinExistence type="predicted"/>
<evidence type="ECO:0000256" key="2">
    <source>
        <dbReference type="ARBA" id="ARBA00022741"/>
    </source>
</evidence>
<dbReference type="SUPFAM" id="SSF52540">
    <property type="entry name" value="P-loop containing nucleoside triphosphate hydrolases"/>
    <property type="match status" value="2"/>
</dbReference>
<dbReference type="PROSITE" id="PS50893">
    <property type="entry name" value="ABC_TRANSPORTER_2"/>
    <property type="match status" value="2"/>
</dbReference>
<gene>
    <name evidence="6" type="ORF">PQJ61_14825</name>
</gene>
<dbReference type="InterPro" id="IPR003593">
    <property type="entry name" value="AAA+_ATPase"/>
</dbReference>
<name>A0AAJ1MPL7_9SPIO</name>
<evidence type="ECO:0000313" key="7">
    <source>
        <dbReference type="Proteomes" id="UP001221217"/>
    </source>
</evidence>
<dbReference type="InterPro" id="IPR027417">
    <property type="entry name" value="P-loop_NTPase"/>
</dbReference>
<evidence type="ECO:0000256" key="1">
    <source>
        <dbReference type="ARBA" id="ARBA00022448"/>
    </source>
</evidence>
<dbReference type="Pfam" id="PF00005">
    <property type="entry name" value="ABC_tran"/>
    <property type="match status" value="2"/>
</dbReference>
<keyword evidence="1" id="KW-0813">Transport</keyword>
<reference evidence="6 7" key="1">
    <citation type="submission" date="2022-12" db="EMBL/GenBank/DDBJ databases">
        <title>Metagenome assembled genome from gulf of manar.</title>
        <authorList>
            <person name="Kohli P."/>
            <person name="Pk S."/>
            <person name="Venkata Ramana C."/>
            <person name="Sasikala C."/>
        </authorList>
    </citation>
    <scope>NUCLEOTIDE SEQUENCE [LARGE SCALE GENOMIC DNA]</scope>
    <source>
        <strain evidence="6">JB008</strain>
    </source>
</reference>
<keyword evidence="3 6" id="KW-0067">ATP-binding</keyword>
<organism evidence="6 7">
    <name type="scientific">Candidatus Thalassospirochaeta sargassi</name>
    <dbReference type="NCBI Taxonomy" id="3119039"/>
    <lineage>
        <taxon>Bacteria</taxon>
        <taxon>Pseudomonadati</taxon>
        <taxon>Spirochaetota</taxon>
        <taxon>Spirochaetia</taxon>
        <taxon>Spirochaetales</taxon>
        <taxon>Spirochaetaceae</taxon>
        <taxon>Candidatus Thalassospirochaeta</taxon>
    </lineage>
</organism>
<accession>A0AAJ1MPL7</accession>
<evidence type="ECO:0000256" key="4">
    <source>
        <dbReference type="SAM" id="MobiDB-lite"/>
    </source>
</evidence>
<dbReference type="GO" id="GO:0043190">
    <property type="term" value="C:ATP-binding cassette (ABC) transporter complex"/>
    <property type="evidence" value="ECO:0007669"/>
    <property type="project" value="TreeGrafter"/>
</dbReference>
<dbReference type="SMART" id="SM00382">
    <property type="entry name" value="AAA"/>
    <property type="match status" value="2"/>
</dbReference>
<keyword evidence="2" id="KW-0547">Nucleotide-binding</keyword>
<feature type="compositionally biased region" description="Basic and acidic residues" evidence="4">
    <location>
        <begin position="78"/>
        <end position="100"/>
    </location>
</feature>
<dbReference type="Proteomes" id="UP001221217">
    <property type="component" value="Unassembled WGS sequence"/>
</dbReference>
<dbReference type="AlphaFoldDB" id="A0AAJ1MPL7"/>
<comment type="caution">
    <text evidence="6">The sequence shown here is derived from an EMBL/GenBank/DDBJ whole genome shotgun (WGS) entry which is preliminary data.</text>
</comment>
<sequence length="482" mass="53973">MNKRKNLLRISDADLIIKRKEKLKGITLEIFRGDYIGIYGLNGSGKSLLSALIAGGLKISSGSRDEADGLQTEVVSSTERKKMLEEDRHNDDSEFMEGRVDPGRSVRDILGTDSSDGEIKRWSKSFGIEHILERGIRFLSTGEFRKMMIVRSILAKPDILVLDDPYTGLDIETRGLLEERLDEIRGEVGSLVLVSGRLDDLNSAHRLFLLQDGSISEHPDLGTIRKESMYDTPEMPVFENAEGADKNSSQSETELIRLTGVGMSYYDEKILNDINWTVKSGEHWQITGPNGSGKSSLLSLINGDSPKAYGQEIYLFGRKRGSGETVWEIKQNIGLVSGSLQRQHRISQNVLSVVISGFFDSIGLYDKPDPVQIDKARDWCAEFGIMQLLDKPFDSLSEGMKRSVLIIRAIVKKPRLLILDEPCQGLDDVNSGFVIKMTERVIERDHSTLLYVSHDPMYRMHAIDNVMSLVPHYEGGYTAEIS</sequence>
<protein>
    <submittedName>
        <fullName evidence="6">ATP-binding cassette domain-containing protein</fullName>
    </submittedName>
</protein>
<evidence type="ECO:0000256" key="3">
    <source>
        <dbReference type="ARBA" id="ARBA00022840"/>
    </source>
</evidence>
<dbReference type="GO" id="GO:0042626">
    <property type="term" value="F:ATPase-coupled transmembrane transporter activity"/>
    <property type="evidence" value="ECO:0007669"/>
    <property type="project" value="TreeGrafter"/>
</dbReference>
<feature type="region of interest" description="Disordered" evidence="4">
    <location>
        <begin position="68"/>
        <end position="100"/>
    </location>
</feature>
<dbReference type="Gene3D" id="3.40.50.300">
    <property type="entry name" value="P-loop containing nucleotide triphosphate hydrolases"/>
    <property type="match status" value="2"/>
</dbReference>
<dbReference type="PANTHER" id="PTHR43553:SF3">
    <property type="entry name" value="ABC TRANSPORTER ATP-BINDING PROTEIN MODF"/>
    <property type="match status" value="1"/>
</dbReference>
<evidence type="ECO:0000259" key="5">
    <source>
        <dbReference type="PROSITE" id="PS50893"/>
    </source>
</evidence>
<evidence type="ECO:0000313" key="6">
    <source>
        <dbReference type="EMBL" id="MDC7228034.1"/>
    </source>
</evidence>